<evidence type="ECO:0000256" key="5">
    <source>
        <dbReference type="SAM" id="MobiDB-lite"/>
    </source>
</evidence>
<dbReference type="PROSITE" id="PS50056">
    <property type="entry name" value="TYR_PHOSPHATASE_2"/>
    <property type="match status" value="1"/>
</dbReference>
<evidence type="ECO:0000256" key="3">
    <source>
        <dbReference type="ARBA" id="ARBA00022801"/>
    </source>
</evidence>
<keyword evidence="9" id="KW-1185">Reference proteome</keyword>
<dbReference type="SUPFAM" id="SSF52799">
    <property type="entry name" value="(Phosphotyrosine protein) phosphatases II"/>
    <property type="match status" value="1"/>
</dbReference>
<feature type="compositionally biased region" description="Polar residues" evidence="5">
    <location>
        <begin position="7"/>
        <end position="18"/>
    </location>
</feature>
<proteinExistence type="inferred from homology"/>
<dbReference type="Pfam" id="PF00782">
    <property type="entry name" value="DSPc"/>
    <property type="match status" value="1"/>
</dbReference>
<evidence type="ECO:0000256" key="2">
    <source>
        <dbReference type="ARBA" id="ARBA00013064"/>
    </source>
</evidence>
<gene>
    <name evidence="8" type="ORF">Poli38472_000022</name>
</gene>
<dbReference type="Proteomes" id="UP000794436">
    <property type="component" value="Unassembled WGS sequence"/>
</dbReference>
<feature type="region of interest" description="Disordered" evidence="5">
    <location>
        <begin position="1"/>
        <end position="20"/>
    </location>
</feature>
<dbReference type="OrthoDB" id="10252009at2759"/>
<dbReference type="GO" id="GO:0043409">
    <property type="term" value="P:negative regulation of MAPK cascade"/>
    <property type="evidence" value="ECO:0007669"/>
    <property type="project" value="TreeGrafter"/>
</dbReference>
<comment type="caution">
    <text evidence="8">The sequence shown here is derived from an EMBL/GenBank/DDBJ whole genome shotgun (WGS) entry which is preliminary data.</text>
</comment>
<evidence type="ECO:0000313" key="8">
    <source>
        <dbReference type="EMBL" id="TMW59980.1"/>
    </source>
</evidence>
<evidence type="ECO:0000259" key="7">
    <source>
        <dbReference type="PROSITE" id="PS50056"/>
    </source>
</evidence>
<keyword evidence="4" id="KW-0904">Protein phosphatase</keyword>
<dbReference type="AlphaFoldDB" id="A0A8K1CBB6"/>
<keyword evidence="3" id="KW-0378">Hydrolase</keyword>
<feature type="compositionally biased region" description="Low complexity" evidence="5">
    <location>
        <begin position="257"/>
        <end position="270"/>
    </location>
</feature>
<feature type="region of interest" description="Disordered" evidence="5">
    <location>
        <begin position="251"/>
        <end position="280"/>
    </location>
</feature>
<dbReference type="CDD" id="cd14498">
    <property type="entry name" value="DSP"/>
    <property type="match status" value="1"/>
</dbReference>
<dbReference type="InterPro" id="IPR029021">
    <property type="entry name" value="Prot-tyrosine_phosphatase-like"/>
</dbReference>
<dbReference type="InterPro" id="IPR000387">
    <property type="entry name" value="Tyr_Pase_dom"/>
</dbReference>
<dbReference type="InterPro" id="IPR020422">
    <property type="entry name" value="TYR_PHOSPHATASE_DUAL_dom"/>
</dbReference>
<evidence type="ECO:0000313" key="9">
    <source>
        <dbReference type="Proteomes" id="UP000794436"/>
    </source>
</evidence>
<dbReference type="Gene3D" id="3.90.190.10">
    <property type="entry name" value="Protein tyrosine phosphatase superfamily"/>
    <property type="match status" value="1"/>
</dbReference>
<dbReference type="InterPro" id="IPR000340">
    <property type="entry name" value="Dual-sp_phosphatase_cat-dom"/>
</dbReference>
<accession>A0A8K1CBB6</accession>
<feature type="region of interest" description="Disordered" evidence="5">
    <location>
        <begin position="192"/>
        <end position="216"/>
    </location>
</feature>
<dbReference type="GO" id="GO:0005737">
    <property type="term" value="C:cytoplasm"/>
    <property type="evidence" value="ECO:0007669"/>
    <property type="project" value="TreeGrafter"/>
</dbReference>
<dbReference type="EMBL" id="SPLM01000108">
    <property type="protein sequence ID" value="TMW59980.1"/>
    <property type="molecule type" value="Genomic_DNA"/>
</dbReference>
<dbReference type="SMART" id="SM00195">
    <property type="entry name" value="DSPc"/>
    <property type="match status" value="1"/>
</dbReference>
<dbReference type="PANTHER" id="PTHR10159:SF529">
    <property type="entry name" value="TYROSINE-PROTEIN PHOSPHATASE DOMAIN-CONTAINING PROTEIN"/>
    <property type="match status" value="1"/>
</dbReference>
<name>A0A8K1CBB6_PYTOL</name>
<evidence type="ECO:0000259" key="6">
    <source>
        <dbReference type="PROSITE" id="PS50054"/>
    </source>
</evidence>
<reference evidence="8" key="1">
    <citation type="submission" date="2019-03" db="EMBL/GenBank/DDBJ databases">
        <title>Long read genome sequence of the mycoparasitic Pythium oligandrum ATCC 38472 isolated from sugarbeet rhizosphere.</title>
        <authorList>
            <person name="Gaulin E."/>
        </authorList>
    </citation>
    <scope>NUCLEOTIDE SEQUENCE</scope>
    <source>
        <strain evidence="8">ATCC 38472_TT</strain>
    </source>
</reference>
<sequence length="280" mass="31204">MAADDAQSPQHTQLTKQEIAQDSRLDVPGVIDEQLLVGSVEHARDEQLLKHLQVDYVLDAENPRKRTPESPVSVSVGAGQVNLDDDYSYETFKLNVQTASDLIHKARSSGRTVFIYCTHGNNESVVVCMAYLLLAEEWTLERAFKHIQQKRPACAPRKAYIDKLRQLERETHGHVTLRSAVVGPSMLDLMRGLRGETGHDDADETASQLTDTDAAESTLERASIQSNMSVVTGLHNGSSLRETMMIAERDDEHDLPPRSSRISPSQQQGRKNAKKDCMIM</sequence>
<dbReference type="PANTHER" id="PTHR10159">
    <property type="entry name" value="DUAL SPECIFICITY PROTEIN PHOSPHATASE"/>
    <property type="match status" value="1"/>
</dbReference>
<dbReference type="PROSITE" id="PS50054">
    <property type="entry name" value="TYR_PHOSPHATASE_DUAL"/>
    <property type="match status" value="1"/>
</dbReference>
<dbReference type="EC" id="3.1.3.48" evidence="2"/>
<feature type="domain" description="Tyrosine specific protein phosphatases" evidence="7">
    <location>
        <begin position="90"/>
        <end position="152"/>
    </location>
</feature>
<organism evidence="8 9">
    <name type="scientific">Pythium oligandrum</name>
    <name type="common">Mycoparasitic fungus</name>
    <dbReference type="NCBI Taxonomy" id="41045"/>
    <lineage>
        <taxon>Eukaryota</taxon>
        <taxon>Sar</taxon>
        <taxon>Stramenopiles</taxon>
        <taxon>Oomycota</taxon>
        <taxon>Peronosporomycetes</taxon>
        <taxon>Pythiales</taxon>
        <taxon>Pythiaceae</taxon>
        <taxon>Pythium</taxon>
    </lineage>
</organism>
<protein>
    <recommendedName>
        <fullName evidence="2">protein-tyrosine-phosphatase</fullName>
        <ecNumber evidence="2">3.1.3.48</ecNumber>
    </recommendedName>
</protein>
<feature type="domain" description="Tyrosine-protein phosphatase" evidence="6">
    <location>
        <begin position="27"/>
        <end position="173"/>
    </location>
</feature>
<comment type="similarity">
    <text evidence="1">Belongs to the protein-tyrosine phosphatase family. Non-receptor class dual specificity subfamily.</text>
</comment>
<evidence type="ECO:0000256" key="1">
    <source>
        <dbReference type="ARBA" id="ARBA00008601"/>
    </source>
</evidence>
<evidence type="ECO:0000256" key="4">
    <source>
        <dbReference type="ARBA" id="ARBA00022912"/>
    </source>
</evidence>
<dbReference type="GO" id="GO:0004725">
    <property type="term" value="F:protein tyrosine phosphatase activity"/>
    <property type="evidence" value="ECO:0007669"/>
    <property type="project" value="UniProtKB-EC"/>
</dbReference>